<dbReference type="InterPro" id="IPR036034">
    <property type="entry name" value="PDZ_sf"/>
</dbReference>
<evidence type="ECO:0000256" key="2">
    <source>
        <dbReference type="ARBA" id="ARBA00023136"/>
    </source>
</evidence>
<dbReference type="GO" id="GO:0016323">
    <property type="term" value="C:basolateral plasma membrane"/>
    <property type="evidence" value="ECO:0007669"/>
    <property type="project" value="TreeGrafter"/>
</dbReference>
<accession>A0A2G9TPF6</accession>
<dbReference type="AlphaFoldDB" id="A0A2G9TPF6"/>
<dbReference type="OrthoDB" id="10033291at2759"/>
<dbReference type="Pfam" id="PF00595">
    <property type="entry name" value="PDZ"/>
    <property type="match status" value="1"/>
</dbReference>
<dbReference type="PROSITE" id="PS50106">
    <property type="entry name" value="PDZ"/>
    <property type="match status" value="1"/>
</dbReference>
<dbReference type="PANTHER" id="PTHR23119:SF51">
    <property type="entry name" value="DISKS LARGE 1 TUMOR SUPPRESSOR PROTEIN"/>
    <property type="match status" value="1"/>
</dbReference>
<evidence type="ECO:0000313" key="5">
    <source>
        <dbReference type="Proteomes" id="UP000230423"/>
    </source>
</evidence>
<protein>
    <submittedName>
        <fullName evidence="4">PDZ/DHR/GLGF domain protein</fullName>
    </submittedName>
</protein>
<dbReference type="PANTHER" id="PTHR23119">
    <property type="entry name" value="DISCS LARGE"/>
    <property type="match status" value="1"/>
</dbReference>
<dbReference type="InterPro" id="IPR001478">
    <property type="entry name" value="PDZ"/>
</dbReference>
<evidence type="ECO:0000313" key="4">
    <source>
        <dbReference type="EMBL" id="PIO59874.1"/>
    </source>
</evidence>
<proteinExistence type="predicted"/>
<dbReference type="EMBL" id="KZ356691">
    <property type="protein sequence ID" value="PIO59874.1"/>
    <property type="molecule type" value="Genomic_DNA"/>
</dbReference>
<feature type="domain" description="PDZ" evidence="3">
    <location>
        <begin position="62"/>
        <end position="136"/>
    </location>
</feature>
<feature type="non-terminal residue" evidence="4">
    <location>
        <position position="1"/>
    </location>
</feature>
<dbReference type="SMART" id="SM00228">
    <property type="entry name" value="PDZ"/>
    <property type="match status" value="1"/>
</dbReference>
<dbReference type="GO" id="GO:0098609">
    <property type="term" value="P:cell-cell adhesion"/>
    <property type="evidence" value="ECO:0007669"/>
    <property type="project" value="TreeGrafter"/>
</dbReference>
<comment type="subcellular location">
    <subcellularLocation>
        <location evidence="1">Membrane</location>
    </subcellularLocation>
</comment>
<keyword evidence="2" id="KW-0472">Membrane</keyword>
<dbReference type="GO" id="GO:0030054">
    <property type="term" value="C:cell junction"/>
    <property type="evidence" value="ECO:0007669"/>
    <property type="project" value="TreeGrafter"/>
</dbReference>
<dbReference type="SUPFAM" id="SSF50156">
    <property type="entry name" value="PDZ domain-like"/>
    <property type="match status" value="1"/>
</dbReference>
<dbReference type="GO" id="GO:0019901">
    <property type="term" value="F:protein kinase binding"/>
    <property type="evidence" value="ECO:0007669"/>
    <property type="project" value="TreeGrafter"/>
</dbReference>
<name>A0A2G9TPF6_TELCI</name>
<dbReference type="InterPro" id="IPR050614">
    <property type="entry name" value="Synaptic_Scaffolding_LAP-MAGUK"/>
</dbReference>
<sequence>WCGGTNGLAECGPMTAYGHSAGEFIECLSIAIQLRKEESEYDVVFLAGYHNRQILPAVDQFGNVAYRVGFKIGGGIDQDPACAPFRYPDQGIYITHIDEDSPAARAGLRRHDKILQVNGLDFTLLTHERAVKYIKKYAVLDMLVARAELPPLHH</sequence>
<dbReference type="GO" id="GO:0097120">
    <property type="term" value="P:receptor localization to synapse"/>
    <property type="evidence" value="ECO:0007669"/>
    <property type="project" value="TreeGrafter"/>
</dbReference>
<evidence type="ECO:0000259" key="3">
    <source>
        <dbReference type="PROSITE" id="PS50106"/>
    </source>
</evidence>
<reference evidence="4 5" key="1">
    <citation type="submission" date="2015-09" db="EMBL/GenBank/DDBJ databases">
        <title>Draft genome of the parasitic nematode Teladorsagia circumcincta isolate WARC Sus (inbred).</title>
        <authorList>
            <person name="Mitreva M."/>
        </authorList>
    </citation>
    <scope>NUCLEOTIDE SEQUENCE [LARGE SCALE GENOMIC DNA]</scope>
    <source>
        <strain evidence="4 5">S</strain>
    </source>
</reference>
<dbReference type="GO" id="GO:0043113">
    <property type="term" value="P:receptor clustering"/>
    <property type="evidence" value="ECO:0007669"/>
    <property type="project" value="TreeGrafter"/>
</dbReference>
<evidence type="ECO:0000256" key="1">
    <source>
        <dbReference type="ARBA" id="ARBA00004370"/>
    </source>
</evidence>
<organism evidence="4 5">
    <name type="scientific">Teladorsagia circumcincta</name>
    <name type="common">Brown stomach worm</name>
    <name type="synonym">Ostertagia circumcincta</name>
    <dbReference type="NCBI Taxonomy" id="45464"/>
    <lineage>
        <taxon>Eukaryota</taxon>
        <taxon>Metazoa</taxon>
        <taxon>Ecdysozoa</taxon>
        <taxon>Nematoda</taxon>
        <taxon>Chromadorea</taxon>
        <taxon>Rhabditida</taxon>
        <taxon>Rhabditina</taxon>
        <taxon>Rhabditomorpha</taxon>
        <taxon>Strongyloidea</taxon>
        <taxon>Trichostrongylidae</taxon>
        <taxon>Teladorsagia</taxon>
    </lineage>
</organism>
<dbReference type="Gene3D" id="2.30.42.10">
    <property type="match status" value="1"/>
</dbReference>
<dbReference type="Proteomes" id="UP000230423">
    <property type="component" value="Unassembled WGS sequence"/>
</dbReference>
<keyword evidence="5" id="KW-1185">Reference proteome</keyword>
<gene>
    <name evidence="4" type="ORF">TELCIR_18649</name>
</gene>
<dbReference type="GO" id="GO:0045197">
    <property type="term" value="P:establishment or maintenance of epithelial cell apical/basal polarity"/>
    <property type="evidence" value="ECO:0007669"/>
    <property type="project" value="TreeGrafter"/>
</dbReference>